<gene>
    <name evidence="9" type="ORF">AJ85_08540</name>
    <name evidence="8" type="ORF">BALCAV_0210620</name>
</gene>
<keyword evidence="3 6" id="KW-0762">Sugar transport</keyword>
<feature type="region of interest" description="Disordered" evidence="7">
    <location>
        <begin position="26"/>
        <end position="45"/>
    </location>
</feature>
<dbReference type="GO" id="GO:0042956">
    <property type="term" value="P:maltodextrin transmembrane transport"/>
    <property type="evidence" value="ECO:0007669"/>
    <property type="project" value="TreeGrafter"/>
</dbReference>
<dbReference type="PROSITE" id="PS01037">
    <property type="entry name" value="SBP_BACTERIAL_1"/>
    <property type="match status" value="1"/>
</dbReference>
<dbReference type="InterPro" id="IPR006059">
    <property type="entry name" value="SBP"/>
</dbReference>
<dbReference type="InterPro" id="IPR006060">
    <property type="entry name" value="Maltose/Cyclodextrin-bd"/>
</dbReference>
<evidence type="ECO:0000256" key="3">
    <source>
        <dbReference type="ARBA" id="ARBA00022597"/>
    </source>
</evidence>
<comment type="similarity">
    <text evidence="1 6">Belongs to the bacterial solute-binding protein 1 family.</text>
</comment>
<evidence type="ECO:0000256" key="6">
    <source>
        <dbReference type="RuleBase" id="RU365005"/>
    </source>
</evidence>
<reference evidence="9 11" key="2">
    <citation type="submission" date="2014-01" db="EMBL/GenBank/DDBJ databases">
        <title>Draft genome sequencing of Bacillus alcalophilus CGMCC 1.3604.</title>
        <authorList>
            <person name="Yang J."/>
            <person name="Diao L."/>
            <person name="Yang S."/>
        </authorList>
    </citation>
    <scope>NUCLEOTIDE SEQUENCE [LARGE SCALE GENOMIC DNA]</scope>
    <source>
        <strain evidence="9 11">CGMCC 1.3604</strain>
    </source>
</reference>
<comment type="subcellular location">
    <subcellularLocation>
        <location evidence="6">Cell membrane</location>
        <topology evidence="6">Lipid-anchor</topology>
    </subcellularLocation>
</comment>
<name>A0A094YV17_ALKAL</name>
<organism evidence="8 10">
    <name type="scientific">Alkalihalobacillus alcalophilus ATCC 27647 = CGMCC 1.3604</name>
    <dbReference type="NCBI Taxonomy" id="1218173"/>
    <lineage>
        <taxon>Bacteria</taxon>
        <taxon>Bacillati</taxon>
        <taxon>Bacillota</taxon>
        <taxon>Bacilli</taxon>
        <taxon>Bacillales</taxon>
        <taxon>Bacillaceae</taxon>
        <taxon>Alkalihalobacillus</taxon>
    </lineage>
</organism>
<dbReference type="OrthoDB" id="9766758at2"/>
<dbReference type="STRING" id="1218173.BALCAV_0210620"/>
<dbReference type="GO" id="GO:0055052">
    <property type="term" value="C:ATP-binding cassette (ABC) transporter complex, substrate-binding subunit-containing"/>
    <property type="evidence" value="ECO:0007669"/>
    <property type="project" value="TreeGrafter"/>
</dbReference>
<dbReference type="InterPro" id="IPR006061">
    <property type="entry name" value="SBP_1_CS"/>
</dbReference>
<evidence type="ECO:0000313" key="11">
    <source>
        <dbReference type="Proteomes" id="UP000297014"/>
    </source>
</evidence>
<reference evidence="8 10" key="1">
    <citation type="journal article" date="2014" name="Genome Announc.">
        <title>Draft Genome Sequence of Bacillus alcalophilus AV1934, a Classic Alkaliphile Isolated from Human Feces in 1934.</title>
        <authorList>
            <person name="Attie O."/>
            <person name="Jayaprakash A."/>
            <person name="Shah H."/>
            <person name="Paulsen I.T."/>
            <person name="Morino M."/>
            <person name="Takahashi Y."/>
            <person name="Narumi I."/>
            <person name="Sachidanandam R."/>
            <person name="Satoh K."/>
            <person name="Ito M."/>
            <person name="Krulwich T.A."/>
        </authorList>
    </citation>
    <scope>NUCLEOTIDE SEQUENCE [LARGE SCALE GENOMIC DNA]</scope>
    <source>
        <strain evidence="8 10">AV1934</strain>
    </source>
</reference>
<dbReference type="GO" id="GO:0015144">
    <property type="term" value="F:carbohydrate transmembrane transporter activity"/>
    <property type="evidence" value="ECO:0007669"/>
    <property type="project" value="InterPro"/>
</dbReference>
<dbReference type="AlphaFoldDB" id="A0A094YV17"/>
<dbReference type="PROSITE" id="PS51257">
    <property type="entry name" value="PROKAR_LIPOPROTEIN"/>
    <property type="match status" value="1"/>
</dbReference>
<dbReference type="GO" id="GO:0015768">
    <property type="term" value="P:maltose transport"/>
    <property type="evidence" value="ECO:0007669"/>
    <property type="project" value="TreeGrafter"/>
</dbReference>
<dbReference type="RefSeq" id="WP_003322172.1">
    <property type="nucleotide sequence ID" value="NZ_ALPT02000031.1"/>
</dbReference>
<evidence type="ECO:0000256" key="5">
    <source>
        <dbReference type="ARBA" id="ARBA00030303"/>
    </source>
</evidence>
<dbReference type="PANTHER" id="PTHR30061">
    <property type="entry name" value="MALTOSE-BINDING PERIPLASMIC PROTEIN"/>
    <property type="match status" value="1"/>
</dbReference>
<comment type="caution">
    <text evidence="8">The sequence shown here is derived from an EMBL/GenBank/DDBJ whole genome shotgun (WGS) entry which is preliminary data.</text>
</comment>
<dbReference type="SUPFAM" id="SSF53850">
    <property type="entry name" value="Periplasmic binding protein-like II"/>
    <property type="match status" value="1"/>
</dbReference>
<dbReference type="PRINTS" id="PR00181">
    <property type="entry name" value="MALTOSEBP"/>
</dbReference>
<evidence type="ECO:0000256" key="4">
    <source>
        <dbReference type="ARBA" id="ARBA00022729"/>
    </source>
</evidence>
<keyword evidence="6" id="KW-0472">Membrane</keyword>
<feature type="signal peptide" evidence="6">
    <location>
        <begin position="1"/>
        <end position="18"/>
    </location>
</feature>
<dbReference type="Proteomes" id="UP000297014">
    <property type="component" value="Unassembled WGS sequence"/>
</dbReference>
<dbReference type="Pfam" id="PF13416">
    <property type="entry name" value="SBP_bac_8"/>
    <property type="match status" value="1"/>
</dbReference>
<evidence type="ECO:0000313" key="8">
    <source>
        <dbReference type="EMBL" id="KGA97357.1"/>
    </source>
</evidence>
<keyword evidence="6" id="KW-1003">Cell membrane</keyword>
<protein>
    <recommendedName>
        <fullName evidence="5 6">Maltodextrin-binding protein</fullName>
    </recommendedName>
</protein>
<evidence type="ECO:0000256" key="2">
    <source>
        <dbReference type="ARBA" id="ARBA00022448"/>
    </source>
</evidence>
<dbReference type="GO" id="GO:1901982">
    <property type="term" value="F:maltose binding"/>
    <property type="evidence" value="ECO:0007669"/>
    <property type="project" value="TreeGrafter"/>
</dbReference>
<proteinExistence type="inferred from homology"/>
<keyword evidence="10" id="KW-1185">Reference proteome</keyword>
<keyword evidence="4 6" id="KW-0732">Signal</keyword>
<dbReference type="Proteomes" id="UP000002754">
    <property type="component" value="Unassembled WGS sequence"/>
</dbReference>
<keyword evidence="2 6" id="KW-0813">Transport</keyword>
<dbReference type="eggNOG" id="COG2182">
    <property type="taxonomic scope" value="Bacteria"/>
</dbReference>
<dbReference type="EMBL" id="ALPT02000031">
    <property type="protein sequence ID" value="KGA97357.1"/>
    <property type="molecule type" value="Genomic_DNA"/>
</dbReference>
<dbReference type="Gene3D" id="3.40.190.10">
    <property type="entry name" value="Periplasmic binding protein-like II"/>
    <property type="match status" value="2"/>
</dbReference>
<dbReference type="PANTHER" id="PTHR30061:SF50">
    <property type="entry name" value="MALTOSE_MALTODEXTRIN-BINDING PERIPLASMIC PROTEIN"/>
    <property type="match status" value="1"/>
</dbReference>
<dbReference type="EMBL" id="JALP01000110">
    <property type="protein sequence ID" value="THG90841.1"/>
    <property type="molecule type" value="Genomic_DNA"/>
</dbReference>
<accession>A0A094YV17</accession>
<evidence type="ECO:0000256" key="7">
    <source>
        <dbReference type="SAM" id="MobiDB-lite"/>
    </source>
</evidence>
<keyword evidence="6" id="KW-0449">Lipoprotein</keyword>
<feature type="chain" id="PRO_5039734070" description="Maltodextrin-binding protein" evidence="6">
    <location>
        <begin position="19"/>
        <end position="421"/>
    </location>
</feature>
<evidence type="ECO:0000256" key="1">
    <source>
        <dbReference type="ARBA" id="ARBA00008520"/>
    </source>
</evidence>
<sequence length="421" mass="45585">MKKVLGIAITLFLVLLLAACGPDRDETGGTDSNGSGDEPATEGEKPDVLTMWVNEEDDQLDAYEEIVAKFEEEHGIAVEITPFSMVDQLAALTLDAPAGNGPDLYFQPNDMVGQAYLEGLAAELTLTDDQLAGYPEGAVHAFSYEGIQLGIPAVTETYALYYNTDLVPEAPQTIEDIEQIAADLTNAANDEYGFLMEATNFYFLYPFLAADGGYVFNEDADGAYDDSDIGLANAGAVTGAERVQNWFTEGYIPTGINGDIMNGLFEDGKVGAVISGPWNISAYSQALGDKLAVAPLPTINGENLQSFSGVKGWMVNEYTENLDWAVELALFITNAENSLTYFEYAAELPARTDVEIDDEILAAFADQAVHAVPMPNIPAMSQVWEPMAEAFEFISQGENVQEVLEEAVEQIHEDINLQKGN</sequence>
<evidence type="ECO:0000313" key="9">
    <source>
        <dbReference type="EMBL" id="THG90841.1"/>
    </source>
</evidence>
<evidence type="ECO:0000313" key="10">
    <source>
        <dbReference type="Proteomes" id="UP000002754"/>
    </source>
</evidence>